<feature type="signal peptide" evidence="1">
    <location>
        <begin position="1"/>
        <end position="19"/>
    </location>
</feature>
<dbReference type="Proteomes" id="UP001500736">
    <property type="component" value="Unassembled WGS sequence"/>
</dbReference>
<organism evidence="3 4">
    <name type="scientific">Gaetbulibacter jejuensis</name>
    <dbReference type="NCBI Taxonomy" id="584607"/>
    <lineage>
        <taxon>Bacteria</taxon>
        <taxon>Pseudomonadati</taxon>
        <taxon>Bacteroidota</taxon>
        <taxon>Flavobacteriia</taxon>
        <taxon>Flavobacteriales</taxon>
        <taxon>Flavobacteriaceae</taxon>
        <taxon>Gaetbulibacter</taxon>
    </lineage>
</organism>
<dbReference type="RefSeq" id="WP_134199120.1">
    <property type="nucleotide sequence ID" value="NZ_BAAAGF010000003.1"/>
</dbReference>
<dbReference type="InterPro" id="IPR024618">
    <property type="entry name" value="DUF3857"/>
</dbReference>
<feature type="chain" id="PRO_5045350916" description="DUF3857 domain-containing protein" evidence="1">
    <location>
        <begin position="20"/>
        <end position="644"/>
    </location>
</feature>
<reference evidence="3 4" key="1">
    <citation type="journal article" date="2019" name="Int. J. Syst. Evol. Microbiol.">
        <title>The Global Catalogue of Microorganisms (GCM) 10K type strain sequencing project: providing services to taxonomists for standard genome sequencing and annotation.</title>
        <authorList>
            <consortium name="The Broad Institute Genomics Platform"/>
            <consortium name="The Broad Institute Genome Sequencing Center for Infectious Disease"/>
            <person name="Wu L."/>
            <person name="Ma J."/>
        </authorList>
    </citation>
    <scope>NUCLEOTIDE SEQUENCE [LARGE SCALE GENOMIC DNA]</scope>
    <source>
        <strain evidence="3 4">JCM 15976</strain>
    </source>
</reference>
<dbReference type="Gene3D" id="2.60.120.1130">
    <property type="match status" value="1"/>
</dbReference>
<gene>
    <name evidence="3" type="ORF">GCM10009431_22090</name>
</gene>
<proteinExistence type="predicted"/>
<dbReference type="Gene3D" id="2.60.40.3140">
    <property type="match status" value="1"/>
</dbReference>
<evidence type="ECO:0000313" key="3">
    <source>
        <dbReference type="EMBL" id="GAA0746141.1"/>
    </source>
</evidence>
<comment type="caution">
    <text evidence="3">The sequence shown here is derived from an EMBL/GenBank/DDBJ whole genome shotgun (WGS) entry which is preliminary data.</text>
</comment>
<keyword evidence="1" id="KW-0732">Signal</keyword>
<evidence type="ECO:0000256" key="1">
    <source>
        <dbReference type="SAM" id="SignalP"/>
    </source>
</evidence>
<accession>A0ABN1JT38</accession>
<name>A0ABN1JT38_9FLAO</name>
<keyword evidence="4" id="KW-1185">Reference proteome</keyword>
<sequence length="644" mass="73791">MIKKALIVLLFVSTSSSFSQHFRTYDWTEKPKLHKLSAEDEKESSIGILKKHIVEYASSMMSPEPKRYETEHTITRVNDDKGIARHNTVYIPMYEVKKVVDIKARTINAKGKVTVLNQDNIKEVKNVDEYGDFKIFAIEGVEKGSEIEVLYTVEKEFDMYGSETMQSNYKINEAQFIFITGKLNSNVKAYRTDSTFKDVTIDGDNAKSLTLKNIPAMVEEEYATPDANKITVVYQCFPQGQDITQDMFWTNVSNNVGGRFFPETATSKIDADLATIIEGKTDLSVFEKASRVDNFIKSNFNVIKNNNDELSDLDYILKNRSASDFGIIKVYANFLKALDIEYEVVITANRFQYKFDPDFFIPNMLRDFLIYLPTEKKYIAPDRIEYRVGEAPFNILGNYGLFIKSDFSHYFSKISQADPDYSQVNRITDITFTEDFESTIIDMHQEFTGHWSVTNRAVLNLSSEQGVKEFKDYLTASGIEDKESLSFETKNGEINQTEYNLPFIVESKVSSESLIEDAGDSYIFQAGLIIGTQSELYQETERVNPIEMTYPNEYNYTITVNIPEGYTVEGLSSLNIDESYKDSKGNKVCKFESGYKLDGNTLVITIQEFYKTLEYDLDRYEEFRNVINAASDFNKAAILFKPIE</sequence>
<dbReference type="Pfam" id="PF12969">
    <property type="entry name" value="DUF3857"/>
    <property type="match status" value="1"/>
</dbReference>
<protein>
    <recommendedName>
        <fullName evidence="2">DUF3857 domain-containing protein</fullName>
    </recommendedName>
</protein>
<evidence type="ECO:0000259" key="2">
    <source>
        <dbReference type="Pfam" id="PF12969"/>
    </source>
</evidence>
<evidence type="ECO:0000313" key="4">
    <source>
        <dbReference type="Proteomes" id="UP001500736"/>
    </source>
</evidence>
<feature type="domain" description="DUF3857" evidence="2">
    <location>
        <begin position="69"/>
        <end position="216"/>
    </location>
</feature>
<dbReference type="EMBL" id="BAAAGF010000003">
    <property type="protein sequence ID" value="GAA0746141.1"/>
    <property type="molecule type" value="Genomic_DNA"/>
</dbReference>